<keyword evidence="1" id="KW-0732">Signal</keyword>
<feature type="domain" description="Bacterial Ig-like" evidence="3">
    <location>
        <begin position="1167"/>
        <end position="1258"/>
    </location>
</feature>
<evidence type="ECO:0000313" key="4">
    <source>
        <dbReference type="EMBL" id="KFC04145.1"/>
    </source>
</evidence>
<comment type="caution">
    <text evidence="4">The sequence shown here is derived from an EMBL/GenBank/DDBJ whole genome shotgun (WGS) entry which is preliminary data.</text>
</comment>
<dbReference type="InterPro" id="IPR013783">
    <property type="entry name" value="Ig-like_fold"/>
</dbReference>
<sequence length="2491" mass="253649">NSYTTVIDANGNWSVGVPAADVTALQDGTSTISVTVTTAAGNSGSATHDVTVDATAPTLAFDAISTDNVLNAAEKGQDLTLSGTSTGLTAGTTVTVMLNGTAYTATTDATGNWTLTVPAADLAGLGEADYTLTASATNNTGNSTSTTANLLVDAVAPVITINTLAVDDILNATEAQADLVINGMTTAQAGQTVTVTVGGINYTAQVQADGSWSVTVPANDVAALTDGAAVITASVSDVAGNPASASHNLTVDTAAPVVTINTVAGDDILNTTEHGQAQVISGSATNVAAGDTVTVTLNGNSYTTVIDANGNWSVGVPAADVTALNDGTSTISVTVTTAAGNSGSATHDVIVDSSVASISFDAISTDNVLNAAEKGQDLILSGTSTGLTAGTTVTVMLNGTAYTAVTDATGNWTLTVPAADLATLGEADYTLTASATNSTGNSTSTTANLLVDAAAPVITINTLAVDDILNATEAQADLVINGMTTAQAGQTVTVTVGGITYTAQVQADGSWSVTVPANDVAALTDGAALVTASVNDIAGNPASASHNLTVDTAAPVVTINTVAGDDILNTTEHGQAQVISGSATNAAPGDSVTVTINGNSYTTVIDANGNWSVGVPAADVTALQDGTSTISVTVTTAAGNSGSATHNVDVDLNPVSVSINSVTADDIINAAETGVDLVLSGSTVNVEAGQMVTIIFNGQTVTAVVDSNGDWSYTIPSTDLANLNAGSARVQVSVSNASGNSAAADHSYSVDTDAPVITINTMAADDILNAAEAQTDLVITGTSTAEAGQIVTITLNGNTYTALVQANGNWSVTVPANDVAALTDGNTVITASVSDVAGNPASASHNLTVDTTAPVITIDTVASDDIVNNGEQLAGQTISGTTTAEPGQTVTVTFNGHTYLATVDSAGNWSVLVSANDFAGLVDGQYTITATVNDIAGNTGNSSHNVTLNGDVPTITVNTLSVDDIINAAEHGTPLTISGTTTAPAGQTVTITLNGNTYTTTVQSNGQWSLIVGSADVAALADGTAYTVHAEVSNTIGNSASDDHVVNVDLTPPAQIITIVAVQNDTGLDSADFITSDNQIVLNGSLSAQLGNGETAQISLDGGATWIDLVVNGTTWTFNDGRTLADGAHQYMVRVIDNAGNVGAVSSQTVVVDTTLPAVTLISVDSISQDTGLSTSDFITYDNQITLQGSLNAVLASGEHVQISIDGGLTWFDVSVNGQSWTWVDGRTLTDGDYLYQLRVIDDAGNISATTSQTVTVDMQVPDASKTIAFDSISDDSGLSSSDFVTNDTSLSLQGSLGATLSPGEIVQISLDGGATWQSVTVIGNNWFFDDGRTLADGTYDYWVRVIDTAGNVGATAHQQVTVDLVAPDSAITVSIDSISTDSGYSDSDFLTNDTSLTITGSIGAPLGAGDQVQISTDNGLTWQNVIMNGNSWTFVDSRTLADGDHTYQVRVIDVAGNTGATDQQVVTVDQTPSTTMATIVSYTDDVASSRGEFASGTTTDDRMPVLNGTLSTGLQTGELVRIYSADGTLLGEADVNGTDWTYQLNEPLIDGQQGEFYAVVVDAAGNEGAPSPVFDFTVDLQMYAATQNTLDTTPIVTGRVDFEILTGEYVEVTINNVVYSSRTGAVVIDPLNSTWYVQIPDSDALALGTYDVKAVLYKADGTQITADDTTGELTVSATPSITFTSSAASSDDTGTALTLGEDGTWRILSNSTVFTQNASDSTTLGSFDSVAISGPDDQQQSSFIDFDRDGLMDILGADTGYANGQQSFKYNEDGTYTSFQVGAYGESGQTNDPNGNIYGWYGGAMGIDINGDGYVDMVYGDETPNDEETRGGHDTSFVMNTDGTVAGFDKTGAYVNSNTSQDGTPATNSGNATPDREVSGVDVNNDGYVDITYHGTAGTNTTSGGGSSTSSSRMAIVTNGVDANGNMTLTNTQVVTDVFYGDSTADNYYTTMTWSDLNGDGYMDLFVAGLSGKGNATSAIFYNDGSGNLTAATNGVGAGSNVQTLGDSVNSMTSLAVDWNGDGKMDLIEIAGAAGSTATNNASNVGLLWTNNGTDSGTGQVNWTSQTLITNANQGSSNFTTGALALDLDYDGDKDLVMFRAAGGKTEYIENTNKINDGTSIILRISDANGINAFYGNTVLLIDESTGKVVGSQVINAQGGVNMNDSSGLVYFYGLDASKSYSAVLLANGNDYGGVSSVSFDSSGVSNAIENVNASWGGLKAVEKNHAYTLTAEDGASATNSAQAATDGTNSIGIVGTGYNDTLNATAGTHIYNGGGGSREVSDVDVWTANGGMDIVDYKLAGNTSLNIDLSNGAMQNTGFGNAQFVNVEGIAGGNGNDVFTGSTSDNFFEGRGGNDTFNIGNGGQDTLLYKLLNPADAAGGNGSDVVNGFTIGTWEGTADTDRIDLRELLSGSGYTGTASATYVDSVATLDPSAGNISDYIRVVQNGSNTEIQVDIDGASGNFSPTTVVTLNGVQTDLATLLANHQLLVM</sequence>
<feature type="domain" description="Bacterial Ig-like" evidence="3">
    <location>
        <begin position="775"/>
        <end position="851"/>
    </location>
</feature>
<dbReference type="Proteomes" id="UP000028630">
    <property type="component" value="Unassembled WGS sequence"/>
</dbReference>
<dbReference type="InterPro" id="IPR019960">
    <property type="entry name" value="T1SS_VCA0849"/>
</dbReference>
<feature type="domain" description="Bacterial Ig-like" evidence="3">
    <location>
        <begin position="1059"/>
        <end position="1154"/>
    </location>
</feature>
<keyword evidence="5" id="KW-1185">Reference proteome</keyword>
<dbReference type="SUPFAM" id="SSF51120">
    <property type="entry name" value="beta-Roll"/>
    <property type="match status" value="1"/>
</dbReference>
<dbReference type="NCBIfam" id="TIGR03661">
    <property type="entry name" value="T1SS_VCA0849"/>
    <property type="match status" value="1"/>
</dbReference>
<feature type="non-terminal residue" evidence="4">
    <location>
        <position position="1"/>
    </location>
</feature>
<gene>
    <name evidence="4" type="ORF">GTGU_03271</name>
</gene>
<dbReference type="InterPro" id="IPR013517">
    <property type="entry name" value="FG-GAP"/>
</dbReference>
<dbReference type="Pfam" id="PF13517">
    <property type="entry name" value="FG-GAP_3"/>
    <property type="match status" value="1"/>
</dbReference>
<dbReference type="NCBIfam" id="NF033510">
    <property type="entry name" value="Ca_tandemer"/>
    <property type="match status" value="13"/>
</dbReference>
<dbReference type="InterPro" id="IPR028994">
    <property type="entry name" value="Integrin_alpha_N"/>
</dbReference>
<feature type="domain" description="Bacterial Ig-like" evidence="3">
    <location>
        <begin position="181"/>
        <end position="253"/>
    </location>
</feature>
<dbReference type="Pfam" id="PF19077">
    <property type="entry name" value="Big_13"/>
    <property type="match status" value="8"/>
</dbReference>
<dbReference type="InterPro" id="IPR044016">
    <property type="entry name" value="Big_13"/>
</dbReference>
<feature type="domain" description="Bacterial Ig-like" evidence="3">
    <location>
        <begin position="1379"/>
        <end position="1471"/>
    </location>
</feature>
<dbReference type="SUPFAM" id="SSF110296">
    <property type="entry name" value="Oligoxyloglucan reducing end-specific cellobiohydrolase"/>
    <property type="match status" value="1"/>
</dbReference>
<evidence type="ECO:0000313" key="5">
    <source>
        <dbReference type="Proteomes" id="UP000028630"/>
    </source>
</evidence>
<dbReference type="OrthoDB" id="8481600at2"/>
<evidence type="ECO:0000259" key="3">
    <source>
        <dbReference type="Pfam" id="PF19077"/>
    </source>
</evidence>
<reference evidence="5" key="1">
    <citation type="submission" date="2014-05" db="EMBL/GenBank/DDBJ databases">
        <title>ATOL: Assembling a taxonomically balanced genome-scale reconstruction of the evolutionary history of the Enterobacteriaceae.</title>
        <authorList>
            <person name="Plunkett G. III"/>
            <person name="Neeno-Eckwall E.C."/>
            <person name="Glasner J.D."/>
            <person name="Perna N.T."/>
        </authorList>
    </citation>
    <scope>NUCLEOTIDE SEQUENCE [LARGE SCALE GENOMIC DNA]</scope>
    <source>
        <strain evidence="5">ATCC 49490</strain>
    </source>
</reference>
<feature type="domain" description="Bacterial Ig-like" evidence="3">
    <location>
        <begin position="480"/>
        <end position="552"/>
    </location>
</feature>
<name>A0A085A1Q0_9ENTR</name>
<protein>
    <recommendedName>
        <fullName evidence="3">Bacterial Ig-like domain-containing protein</fullName>
    </recommendedName>
</protein>
<evidence type="ECO:0000256" key="2">
    <source>
        <dbReference type="SAM" id="MobiDB-lite"/>
    </source>
</evidence>
<feature type="domain" description="Bacterial Ig-like" evidence="3">
    <location>
        <begin position="877"/>
        <end position="947"/>
    </location>
</feature>
<dbReference type="InterPro" id="IPR011049">
    <property type="entry name" value="Serralysin-like_metalloprot_C"/>
</dbReference>
<feature type="domain" description="Bacterial Ig-like" evidence="3">
    <location>
        <begin position="1274"/>
        <end position="1364"/>
    </location>
</feature>
<accession>A0A085A1Q0</accession>
<dbReference type="eggNOG" id="COG2911">
    <property type="taxonomic scope" value="Bacteria"/>
</dbReference>
<dbReference type="Gene3D" id="2.60.40.10">
    <property type="entry name" value="Immunoglobulins"/>
    <property type="match status" value="17"/>
</dbReference>
<organism evidence="4 5">
    <name type="scientific">Trabulsiella guamensis ATCC 49490</name>
    <dbReference type="NCBI Taxonomy" id="1005994"/>
    <lineage>
        <taxon>Bacteria</taxon>
        <taxon>Pseudomonadati</taxon>
        <taxon>Pseudomonadota</taxon>
        <taxon>Gammaproteobacteria</taxon>
        <taxon>Enterobacterales</taxon>
        <taxon>Enterobacteriaceae</taxon>
        <taxon>Trabulsiella</taxon>
    </lineage>
</organism>
<feature type="region of interest" description="Disordered" evidence="2">
    <location>
        <begin position="1857"/>
        <end position="1882"/>
    </location>
</feature>
<dbReference type="NCBIfam" id="NF012196">
    <property type="entry name" value="Ig_like_ice"/>
    <property type="match status" value="8"/>
</dbReference>
<evidence type="ECO:0000256" key="1">
    <source>
        <dbReference type="ARBA" id="ARBA00022729"/>
    </source>
</evidence>
<dbReference type="EMBL" id="JMTB01000098">
    <property type="protein sequence ID" value="KFC04145.1"/>
    <property type="molecule type" value="Genomic_DNA"/>
</dbReference>
<feature type="compositionally biased region" description="Polar residues" evidence="2">
    <location>
        <begin position="1857"/>
        <end position="1873"/>
    </location>
</feature>
<dbReference type="SUPFAM" id="SSF69318">
    <property type="entry name" value="Integrin alpha N-terminal domain"/>
    <property type="match status" value="1"/>
</dbReference>
<dbReference type="InterPro" id="IPR049826">
    <property type="entry name" value="Ig-like_ice"/>
</dbReference>
<proteinExistence type="predicted"/>